<dbReference type="GO" id="GO:0052725">
    <property type="term" value="F:inositol-1,3,4-trisphosphate 6-kinase activity"/>
    <property type="evidence" value="ECO:0007669"/>
    <property type="project" value="InterPro"/>
</dbReference>
<dbReference type="InterPro" id="IPR008656">
    <property type="entry name" value="Inositol_tetrakis-P_1-kinase"/>
</dbReference>
<feature type="domain" description="Inositol-tetrakisphosphate 1-kinase N-terminal" evidence="1">
    <location>
        <begin position="16"/>
        <end position="77"/>
    </location>
</feature>
<protein>
    <submittedName>
        <fullName evidence="3">Inositol-tetrakisphosphate 1-kinase 3-like</fullName>
    </submittedName>
</protein>
<sequence length="85" mass="9893">MRLDEEISSSQRPKLVVGYALTSKKVTSFMQPKLERLARKKGILFVAIDENRPLSDQGPFNIVLHKLSGKKWRQILECCQFEWMV</sequence>
<accession>A0A8N4I6Y3</accession>
<dbReference type="GO" id="GO:0000287">
    <property type="term" value="F:magnesium ion binding"/>
    <property type="evidence" value="ECO:0007669"/>
    <property type="project" value="InterPro"/>
</dbReference>
<dbReference type="InterPro" id="IPR041429">
    <property type="entry name" value="ITPK1_N"/>
</dbReference>
<name>A0A8N4I6Y3_ELAGV</name>
<dbReference type="GO" id="GO:0005737">
    <property type="term" value="C:cytoplasm"/>
    <property type="evidence" value="ECO:0007669"/>
    <property type="project" value="TreeGrafter"/>
</dbReference>
<dbReference type="Proteomes" id="UP000504607">
    <property type="component" value="Unplaced"/>
</dbReference>
<dbReference type="AlphaFoldDB" id="A0A8N4I6Y3"/>
<dbReference type="OrthoDB" id="25308at2759"/>
<dbReference type="RefSeq" id="XP_029118167.1">
    <property type="nucleotide sequence ID" value="XM_029262334.1"/>
</dbReference>
<evidence type="ECO:0000313" key="3">
    <source>
        <dbReference type="RefSeq" id="XP_029118167.1"/>
    </source>
</evidence>
<dbReference type="GO" id="GO:0032957">
    <property type="term" value="P:inositol trisphosphate metabolic process"/>
    <property type="evidence" value="ECO:0007669"/>
    <property type="project" value="InterPro"/>
</dbReference>
<dbReference type="Gene3D" id="3.40.50.11370">
    <property type="match status" value="1"/>
</dbReference>
<evidence type="ECO:0000259" key="1">
    <source>
        <dbReference type="Pfam" id="PF17927"/>
    </source>
</evidence>
<keyword evidence="2" id="KW-1185">Reference proteome</keyword>
<dbReference type="GO" id="GO:0047325">
    <property type="term" value="F:inositol-3,4,5,6-tetrakisphosphate 1-kinase activity"/>
    <property type="evidence" value="ECO:0007669"/>
    <property type="project" value="InterPro"/>
</dbReference>
<reference evidence="3" key="1">
    <citation type="submission" date="2025-08" db="UniProtKB">
        <authorList>
            <consortium name="RefSeq"/>
        </authorList>
    </citation>
    <scope>IDENTIFICATION</scope>
</reference>
<dbReference type="Pfam" id="PF17927">
    <property type="entry name" value="Ins134_P3_kin_N"/>
    <property type="match status" value="1"/>
</dbReference>
<dbReference type="PANTHER" id="PTHR14217:SF39">
    <property type="entry name" value="INOSITOL-TETRAKISPHOSPHATE 1-KINASE 3"/>
    <property type="match status" value="1"/>
</dbReference>
<organism evidence="2 3">
    <name type="scientific">Elaeis guineensis var. tenera</name>
    <name type="common">Oil palm</name>
    <dbReference type="NCBI Taxonomy" id="51953"/>
    <lineage>
        <taxon>Eukaryota</taxon>
        <taxon>Viridiplantae</taxon>
        <taxon>Streptophyta</taxon>
        <taxon>Embryophyta</taxon>
        <taxon>Tracheophyta</taxon>
        <taxon>Spermatophyta</taxon>
        <taxon>Magnoliopsida</taxon>
        <taxon>Liliopsida</taxon>
        <taxon>Arecaceae</taxon>
        <taxon>Arecoideae</taxon>
        <taxon>Cocoseae</taxon>
        <taxon>Elaeidinae</taxon>
        <taxon>Elaeis</taxon>
    </lineage>
</organism>
<dbReference type="GO" id="GO:0005524">
    <property type="term" value="F:ATP binding"/>
    <property type="evidence" value="ECO:0007669"/>
    <property type="project" value="InterPro"/>
</dbReference>
<dbReference type="GO" id="GO:0052726">
    <property type="term" value="F:inositol-1,3,4-trisphosphate 5-kinase activity"/>
    <property type="evidence" value="ECO:0007669"/>
    <property type="project" value="InterPro"/>
</dbReference>
<gene>
    <name evidence="3" type="primary">LOC105037364</name>
</gene>
<dbReference type="PANTHER" id="PTHR14217">
    <property type="entry name" value="INOSITOL-TETRAKISPHOSPHATE 1-KINASE"/>
    <property type="match status" value="1"/>
</dbReference>
<evidence type="ECO:0000313" key="2">
    <source>
        <dbReference type="Proteomes" id="UP000504607"/>
    </source>
</evidence>
<proteinExistence type="predicted"/>